<organism evidence="3 4">
    <name type="scientific">Anguilla anguilla</name>
    <name type="common">European freshwater eel</name>
    <name type="synonym">Muraena anguilla</name>
    <dbReference type="NCBI Taxonomy" id="7936"/>
    <lineage>
        <taxon>Eukaryota</taxon>
        <taxon>Metazoa</taxon>
        <taxon>Chordata</taxon>
        <taxon>Craniata</taxon>
        <taxon>Vertebrata</taxon>
        <taxon>Euteleostomi</taxon>
        <taxon>Actinopterygii</taxon>
        <taxon>Neopterygii</taxon>
        <taxon>Teleostei</taxon>
        <taxon>Anguilliformes</taxon>
        <taxon>Anguillidae</taxon>
        <taxon>Anguilla</taxon>
    </lineage>
</organism>
<reference evidence="3" key="1">
    <citation type="submission" date="2021-01" db="EMBL/GenBank/DDBJ databases">
        <title>A chromosome-scale assembly of European eel, Anguilla anguilla.</title>
        <authorList>
            <person name="Henkel C."/>
            <person name="Jong-Raadsen S.A."/>
            <person name="Dufour S."/>
            <person name="Weltzien F.-A."/>
            <person name="Palstra A.P."/>
            <person name="Pelster B."/>
            <person name="Spaink H.P."/>
            <person name="Van Den Thillart G.E."/>
            <person name="Jansen H."/>
            <person name="Zahm M."/>
            <person name="Klopp C."/>
            <person name="Cedric C."/>
            <person name="Louis A."/>
            <person name="Berthelot C."/>
            <person name="Parey E."/>
            <person name="Roest Crollius H."/>
            <person name="Montfort J."/>
            <person name="Robinson-Rechavi M."/>
            <person name="Bucao C."/>
            <person name="Bouchez O."/>
            <person name="Gislard M."/>
            <person name="Lluch J."/>
            <person name="Milhes M."/>
            <person name="Lampietro C."/>
            <person name="Lopez Roques C."/>
            <person name="Donnadieu C."/>
            <person name="Braasch I."/>
            <person name="Desvignes T."/>
            <person name="Postlethwait J."/>
            <person name="Bobe J."/>
            <person name="Guiguen Y."/>
            <person name="Dirks R."/>
        </authorList>
    </citation>
    <scope>NUCLEOTIDE SEQUENCE</scope>
    <source>
        <strain evidence="3">Tag_6206</strain>
        <tissue evidence="3">Liver</tissue>
    </source>
</reference>
<keyword evidence="4" id="KW-1185">Reference proteome</keyword>
<feature type="compositionally biased region" description="Low complexity" evidence="1">
    <location>
        <begin position="308"/>
        <end position="318"/>
    </location>
</feature>
<feature type="domain" description="PID" evidence="2">
    <location>
        <begin position="18"/>
        <end position="162"/>
    </location>
</feature>
<proteinExistence type="predicted"/>
<evidence type="ECO:0000259" key="2">
    <source>
        <dbReference type="SMART" id="SM00462"/>
    </source>
</evidence>
<dbReference type="SMART" id="SM00462">
    <property type="entry name" value="PTB"/>
    <property type="match status" value="1"/>
</dbReference>
<name>A0A9D3RJT8_ANGAN</name>
<feature type="region of interest" description="Disordered" evidence="1">
    <location>
        <begin position="287"/>
        <end position="320"/>
    </location>
</feature>
<dbReference type="CDD" id="cd00934">
    <property type="entry name" value="PTB"/>
    <property type="match status" value="1"/>
</dbReference>
<dbReference type="InterPro" id="IPR011993">
    <property type="entry name" value="PH-like_dom_sf"/>
</dbReference>
<dbReference type="InterPro" id="IPR006020">
    <property type="entry name" value="PTB/PI_dom"/>
</dbReference>
<dbReference type="AlphaFoldDB" id="A0A9D3RJT8"/>
<evidence type="ECO:0000313" key="4">
    <source>
        <dbReference type="Proteomes" id="UP001044222"/>
    </source>
</evidence>
<dbReference type="Gene3D" id="2.30.29.30">
    <property type="entry name" value="Pleckstrin-homology domain (PH domain)/Phosphotyrosine-binding domain (PTB)"/>
    <property type="match status" value="1"/>
</dbReference>
<dbReference type="EMBL" id="JAFIRN010000016">
    <property type="protein sequence ID" value="KAG5833114.1"/>
    <property type="molecule type" value="Genomic_DNA"/>
</dbReference>
<comment type="caution">
    <text evidence="3">The sequence shown here is derived from an EMBL/GenBank/DDBJ whole genome shotgun (WGS) entry which is preliminary data.</text>
</comment>
<dbReference type="SUPFAM" id="SSF50729">
    <property type="entry name" value="PH domain-like"/>
    <property type="match status" value="1"/>
</dbReference>
<evidence type="ECO:0000256" key="1">
    <source>
        <dbReference type="SAM" id="MobiDB-lite"/>
    </source>
</evidence>
<dbReference type="Proteomes" id="UP001044222">
    <property type="component" value="Chromosome 16"/>
</dbReference>
<gene>
    <name evidence="3" type="ORF">ANANG_G00272430</name>
</gene>
<evidence type="ECO:0000313" key="3">
    <source>
        <dbReference type="EMBL" id="KAG5833114.1"/>
    </source>
</evidence>
<accession>A0A9D3RJT8</accession>
<sequence>MEVRPSDIQDDKGNNPSKVEKRFALCYMGWSPLDRRTTLPMLPWLVAEIRRKSEKNETGPVQAREVELILMPPLIRCVPANNSNASIFIFEHKAQFISRFIHNSHDLTYFAYLIRSQPDNPESEMACHVFRASDPNKVPEVISSIRQVSKSALKEDSKPKQEAEEAFYNSQKYEVLYCGKVTVAHKRVPSTLVDDCIDKFRQHEAEQRRPRPLNGQRGSAHTPVDFLLGDDPLSPVLATCLEPEILGPVESADGPSLGSIRAGFPECILEDSGFEEQQEFRTRCNSLAGGLQRRQREGPLKAPGGGTPALPATSSPPTRIKTAPCSSRLGALKSTSLAPTPSRWCWRRISRTFLPARRALSRRTISGLSVATRRDGVQPVRVLRVPVR</sequence>
<protein>
    <recommendedName>
        <fullName evidence="2">PID domain-containing protein</fullName>
    </recommendedName>
</protein>
<dbReference type="Pfam" id="PF00640">
    <property type="entry name" value="PID"/>
    <property type="match status" value="1"/>
</dbReference>